<dbReference type="InterPro" id="IPR035890">
    <property type="entry name" value="Anti-sigma-28_factor_FlgM_sf"/>
</dbReference>
<evidence type="ECO:0000259" key="8">
    <source>
        <dbReference type="Pfam" id="PF04316"/>
    </source>
</evidence>
<keyword evidence="10" id="KW-1185">Reference proteome</keyword>
<proteinExistence type="inferred from homology"/>
<dbReference type="EMBL" id="CP095073">
    <property type="protein sequence ID" value="UOQ45724.1"/>
    <property type="molecule type" value="Genomic_DNA"/>
</dbReference>
<dbReference type="RefSeq" id="WP_244712555.1">
    <property type="nucleotide sequence ID" value="NZ_CP095073.1"/>
</dbReference>
<dbReference type="Pfam" id="PF04316">
    <property type="entry name" value="FlgM"/>
    <property type="match status" value="1"/>
</dbReference>
<sequence length="106" mass="12361">MSDNRSNQRNENRNEVTGMKINGPNHSNFNPYQKQLQKQVPTQNNGSRQDRLEISKQAKEMQGTDKVNPARQEKLDRIKADLETGNYKVDPQQTAKKMLQFWSNKE</sequence>
<comment type="similarity">
    <text evidence="1">Belongs to the FlgM family.</text>
</comment>
<keyword evidence="3" id="KW-0678">Repressor</keyword>
<evidence type="ECO:0000256" key="2">
    <source>
        <dbReference type="ARBA" id="ARBA00017823"/>
    </source>
</evidence>
<keyword evidence="9" id="KW-0282">Flagellum</keyword>
<evidence type="ECO:0000256" key="6">
    <source>
        <dbReference type="ARBA" id="ARBA00023163"/>
    </source>
</evidence>
<keyword evidence="9" id="KW-0966">Cell projection</keyword>
<name>A0ABY4ENF4_9BACI</name>
<dbReference type="NCBIfam" id="TIGR03824">
    <property type="entry name" value="FlgM_jcvi"/>
    <property type="match status" value="1"/>
</dbReference>
<evidence type="ECO:0000256" key="4">
    <source>
        <dbReference type="ARBA" id="ARBA00022795"/>
    </source>
</evidence>
<protein>
    <recommendedName>
        <fullName evidence="2">Negative regulator of flagellin synthesis</fullName>
    </recommendedName>
</protein>
<feature type="compositionally biased region" description="Polar residues" evidence="7">
    <location>
        <begin position="24"/>
        <end position="47"/>
    </location>
</feature>
<evidence type="ECO:0000256" key="5">
    <source>
        <dbReference type="ARBA" id="ARBA00023015"/>
    </source>
</evidence>
<keyword evidence="4" id="KW-1005">Bacterial flagellum biogenesis</keyword>
<evidence type="ECO:0000256" key="1">
    <source>
        <dbReference type="ARBA" id="ARBA00005322"/>
    </source>
</evidence>
<evidence type="ECO:0000256" key="3">
    <source>
        <dbReference type="ARBA" id="ARBA00022491"/>
    </source>
</evidence>
<feature type="compositionally biased region" description="Basic and acidic residues" evidence="7">
    <location>
        <begin position="1"/>
        <end position="14"/>
    </location>
</feature>
<dbReference type="InterPro" id="IPR007412">
    <property type="entry name" value="FlgM"/>
</dbReference>
<evidence type="ECO:0000313" key="10">
    <source>
        <dbReference type="Proteomes" id="UP000831787"/>
    </source>
</evidence>
<organism evidence="9 10">
    <name type="scientific">Halobacillus salinarum</name>
    <dbReference type="NCBI Taxonomy" id="2932257"/>
    <lineage>
        <taxon>Bacteria</taxon>
        <taxon>Bacillati</taxon>
        <taxon>Bacillota</taxon>
        <taxon>Bacilli</taxon>
        <taxon>Bacillales</taxon>
        <taxon>Bacillaceae</taxon>
        <taxon>Halobacillus</taxon>
    </lineage>
</organism>
<dbReference type="Proteomes" id="UP000831787">
    <property type="component" value="Chromosome"/>
</dbReference>
<keyword evidence="6" id="KW-0804">Transcription</keyword>
<evidence type="ECO:0000313" key="9">
    <source>
        <dbReference type="EMBL" id="UOQ45724.1"/>
    </source>
</evidence>
<feature type="domain" description="Anti-sigma-28 factor FlgM C-terminal" evidence="8">
    <location>
        <begin position="50"/>
        <end position="100"/>
    </location>
</feature>
<keyword evidence="9" id="KW-0969">Cilium</keyword>
<dbReference type="InterPro" id="IPR031316">
    <property type="entry name" value="FlgM_C"/>
</dbReference>
<feature type="region of interest" description="Disordered" evidence="7">
    <location>
        <begin position="1"/>
        <end position="72"/>
    </location>
</feature>
<gene>
    <name evidence="9" type="primary">flgM</name>
    <name evidence="9" type="ORF">MUN89_07275</name>
</gene>
<dbReference type="SUPFAM" id="SSF101498">
    <property type="entry name" value="Anti-sigma factor FlgM"/>
    <property type="match status" value="1"/>
</dbReference>
<reference evidence="9 10" key="1">
    <citation type="submission" date="2022-04" db="EMBL/GenBank/DDBJ databases">
        <title>Halobacillus sp. isolated from saltern.</title>
        <authorList>
            <person name="Won M."/>
            <person name="Lee C.-M."/>
            <person name="Woen H.-Y."/>
            <person name="Kwon S.-W."/>
        </authorList>
    </citation>
    <scope>NUCLEOTIDE SEQUENCE [LARGE SCALE GENOMIC DNA]</scope>
    <source>
        <strain evidence="9 10">SSBR10-3</strain>
    </source>
</reference>
<accession>A0ABY4ENF4</accession>
<evidence type="ECO:0000256" key="7">
    <source>
        <dbReference type="SAM" id="MobiDB-lite"/>
    </source>
</evidence>
<feature type="compositionally biased region" description="Basic and acidic residues" evidence="7">
    <location>
        <begin position="48"/>
        <end position="63"/>
    </location>
</feature>
<keyword evidence="5" id="KW-0805">Transcription regulation</keyword>